<sequence length="726" mass="81558">MVIDPNTTGQYLEERASYDFYVPIGEDNPTLRRNTRVVTSEKPTTTPDLKVLSIVFHPMKRRTKPKYYAVRVGRTTGIYTTWAECEAQVKGFRGNEYQGFSSKELAQQYMSGTFTTSVSPQKLPTALPIIITKDPVFDVGPIIPADVPLFAIDKKGFDDFDAEGKAYRRGRKIMRRPAPPDDGLPMSDEQAEIYAAVMSGNNLFFTGSAGTGKSFLLKKIWAGLDKLGKKVAMTAPTGIAAVNVGGITLHKWSGVGVSTAITRELREEEMRNRAWGNQATWKDTEVLIVDEVSMVSGELFDLLEDVARGILDNDRPFGGMQVICCGDFLQLPPVPDRGETVSFCFESESWKRVIGLSRELKTIHRQADPIFANMLNDIRLGNVSPSTSDILMDLQRKHVQRKSQREAEKDSGAILPTTLYSKNVDVDRVNNEQLSDLPGATVTFRSEDNAYPFDGVFDSRTLENLKQLLNPLTINEEIHLKVGAQVMLLSNISDEHINGSRGIITSFEKINQEVMKDLIEKKGVSQRWLEMNTDLPVIQFNDGGSMKIVPEVRQVASIHGCATRCQIPVRLAWSLTVHKAQGLTLDQAVVSLSSVFEQGQAYVALSRLRSLDGLEVSDWTPQCIRANQRVIEFYERMAEDTKTWEEERENWMYVRPVALPVSNKEETREVHHETKQVTPSVHGPAVSSEKKRKMEVQSSSEGWSWPFRVMQRLSRGRKKKIGFLCL</sequence>
<keyword evidence="7 9" id="KW-0378">Hydrolase</keyword>
<comment type="caution">
    <text evidence="14">The sequence shown here is derived from an EMBL/GenBank/DDBJ whole genome shotgun (WGS) entry which is preliminary data.</text>
</comment>
<dbReference type="GO" id="GO:0043139">
    <property type="term" value="F:5'-3' DNA helicase activity"/>
    <property type="evidence" value="ECO:0007669"/>
    <property type="project" value="UniProtKB-EC"/>
</dbReference>
<dbReference type="InterPro" id="IPR010285">
    <property type="entry name" value="DNA_helicase_pif1-like_DEAD"/>
</dbReference>
<dbReference type="Pfam" id="PF01693">
    <property type="entry name" value="Cauli_VI"/>
    <property type="match status" value="1"/>
</dbReference>
<dbReference type="Gene3D" id="3.40.50.300">
    <property type="entry name" value="P-loop containing nucleotide triphosphate hydrolases"/>
    <property type="match status" value="1"/>
</dbReference>
<comment type="catalytic activity">
    <reaction evidence="9">
        <text>ATP + H2O = ADP + phosphate + H(+)</text>
        <dbReference type="Rhea" id="RHEA:13065"/>
        <dbReference type="ChEBI" id="CHEBI:15377"/>
        <dbReference type="ChEBI" id="CHEBI:15378"/>
        <dbReference type="ChEBI" id="CHEBI:30616"/>
        <dbReference type="ChEBI" id="CHEBI:43474"/>
        <dbReference type="ChEBI" id="CHEBI:456216"/>
        <dbReference type="EC" id="5.6.2.3"/>
    </reaction>
</comment>
<gene>
    <name evidence="14" type="ORF">PROFUN_12685</name>
</gene>
<evidence type="ECO:0000256" key="2">
    <source>
        <dbReference type="ARBA" id="ARBA00004065"/>
    </source>
</evidence>
<keyword evidence="9" id="KW-0234">DNA repair</keyword>
<feature type="domain" description="DNA helicase Pif1-like DEAD-box helicase" evidence="12">
    <location>
        <begin position="186"/>
        <end position="386"/>
    </location>
</feature>
<dbReference type="SUPFAM" id="SSF52540">
    <property type="entry name" value="P-loop containing nucleoside triphosphate hydrolases"/>
    <property type="match status" value="2"/>
</dbReference>
<dbReference type="AlphaFoldDB" id="A0A2P6N6Y4"/>
<feature type="region of interest" description="Disordered" evidence="10">
    <location>
        <begin position="664"/>
        <end position="692"/>
    </location>
</feature>
<dbReference type="OrthoDB" id="19611at2759"/>
<keyword evidence="8" id="KW-0460">Magnesium</keyword>
<evidence type="ECO:0000256" key="1">
    <source>
        <dbReference type="ARBA" id="ARBA00001946"/>
    </source>
</evidence>
<dbReference type="STRING" id="1890364.A0A2P6N6Y4"/>
<feature type="compositionally biased region" description="Basic and acidic residues" evidence="10">
    <location>
        <begin position="664"/>
        <end position="675"/>
    </location>
</feature>
<keyword evidence="9" id="KW-0347">Helicase</keyword>
<dbReference type="CDD" id="cd18037">
    <property type="entry name" value="DEXSc_Pif1_like"/>
    <property type="match status" value="1"/>
</dbReference>
<feature type="domain" description="DNA helicase Pif1-like 2B" evidence="13">
    <location>
        <begin position="472"/>
        <end position="507"/>
    </location>
</feature>
<protein>
    <recommendedName>
        <fullName evidence="9">ATP-dependent DNA helicase</fullName>
        <ecNumber evidence="9">5.6.2.3</ecNumber>
    </recommendedName>
</protein>
<dbReference type="EMBL" id="MDYQ01000174">
    <property type="protein sequence ID" value="PRP79697.1"/>
    <property type="molecule type" value="Genomic_DNA"/>
</dbReference>
<dbReference type="GO" id="GO:0000723">
    <property type="term" value="P:telomere maintenance"/>
    <property type="evidence" value="ECO:0007669"/>
    <property type="project" value="InterPro"/>
</dbReference>
<dbReference type="EC" id="5.6.2.3" evidence="9"/>
<evidence type="ECO:0000313" key="15">
    <source>
        <dbReference type="Proteomes" id="UP000241769"/>
    </source>
</evidence>
<dbReference type="GO" id="GO:0016887">
    <property type="term" value="F:ATP hydrolysis activity"/>
    <property type="evidence" value="ECO:0007669"/>
    <property type="project" value="RHEA"/>
</dbReference>
<accession>A0A2P6N6Y4</accession>
<comment type="similarity">
    <text evidence="9">Belongs to the helicase family.</text>
</comment>
<evidence type="ECO:0000256" key="5">
    <source>
        <dbReference type="ARBA" id="ARBA00022723"/>
    </source>
</evidence>
<evidence type="ECO:0000259" key="13">
    <source>
        <dbReference type="Pfam" id="PF21530"/>
    </source>
</evidence>
<dbReference type="InParanoid" id="A0A2P6N6Y4"/>
<proteinExistence type="inferred from homology"/>
<dbReference type="InterPro" id="IPR049163">
    <property type="entry name" value="Pif1-like_2B_dom"/>
</dbReference>
<dbReference type="GO" id="GO:0006281">
    <property type="term" value="P:DNA repair"/>
    <property type="evidence" value="ECO:0007669"/>
    <property type="project" value="UniProtKB-KW"/>
</dbReference>
<dbReference type="InterPro" id="IPR051055">
    <property type="entry name" value="PIF1_helicase"/>
</dbReference>
<keyword evidence="4" id="KW-0540">Nuclease</keyword>
<keyword evidence="9" id="KW-0233">DNA recombination</keyword>
<dbReference type="PANTHER" id="PTHR47642">
    <property type="entry name" value="ATP-DEPENDENT DNA HELICASE"/>
    <property type="match status" value="1"/>
</dbReference>
<dbReference type="FunFam" id="3.40.970.10:FF:000002">
    <property type="entry name" value="Ribonuclease H"/>
    <property type="match status" value="1"/>
</dbReference>
<dbReference type="Proteomes" id="UP000241769">
    <property type="component" value="Unassembled WGS sequence"/>
</dbReference>
<name>A0A2P6N6Y4_9EUKA</name>
<evidence type="ECO:0000256" key="9">
    <source>
        <dbReference type="RuleBase" id="RU363044"/>
    </source>
</evidence>
<comment type="cofactor">
    <cofactor evidence="1 9">
        <name>Mg(2+)</name>
        <dbReference type="ChEBI" id="CHEBI:18420"/>
    </cofactor>
</comment>
<keyword evidence="9" id="KW-0067">ATP-binding</keyword>
<dbReference type="GO" id="GO:0004519">
    <property type="term" value="F:endonuclease activity"/>
    <property type="evidence" value="ECO:0007669"/>
    <property type="project" value="UniProtKB-KW"/>
</dbReference>
<keyword evidence="15" id="KW-1185">Reference proteome</keyword>
<dbReference type="GO" id="GO:0005524">
    <property type="term" value="F:ATP binding"/>
    <property type="evidence" value="ECO:0007669"/>
    <property type="project" value="UniProtKB-KW"/>
</dbReference>
<dbReference type="Gene3D" id="3.40.970.10">
    <property type="entry name" value="Ribonuclease H1, N-terminal domain"/>
    <property type="match status" value="1"/>
</dbReference>
<dbReference type="GO" id="GO:0006310">
    <property type="term" value="P:DNA recombination"/>
    <property type="evidence" value="ECO:0007669"/>
    <property type="project" value="UniProtKB-KW"/>
</dbReference>
<feature type="domain" description="Ribonuclease H1 N-terminal" evidence="11">
    <location>
        <begin position="66"/>
        <end position="109"/>
    </location>
</feature>
<keyword evidence="6" id="KW-0255">Endonuclease</keyword>
<keyword evidence="9" id="KW-0227">DNA damage</keyword>
<dbReference type="SUPFAM" id="SSF55658">
    <property type="entry name" value="L9 N-domain-like"/>
    <property type="match status" value="1"/>
</dbReference>
<dbReference type="InterPro" id="IPR009027">
    <property type="entry name" value="Ribosomal_bL9/RNase_H1_N"/>
</dbReference>
<reference evidence="14 15" key="1">
    <citation type="journal article" date="2018" name="Genome Biol. Evol.">
        <title>Multiple Roots of Fruiting Body Formation in Amoebozoa.</title>
        <authorList>
            <person name="Hillmann F."/>
            <person name="Forbes G."/>
            <person name="Novohradska S."/>
            <person name="Ferling I."/>
            <person name="Riege K."/>
            <person name="Groth M."/>
            <person name="Westermann M."/>
            <person name="Marz M."/>
            <person name="Spaller T."/>
            <person name="Winckler T."/>
            <person name="Schaap P."/>
            <person name="Glockner G."/>
        </authorList>
    </citation>
    <scope>NUCLEOTIDE SEQUENCE [LARGE SCALE GENOMIC DNA]</scope>
    <source>
        <strain evidence="14 15">Jena</strain>
    </source>
</reference>
<evidence type="ECO:0000256" key="10">
    <source>
        <dbReference type="SAM" id="MobiDB-lite"/>
    </source>
</evidence>
<dbReference type="PANTHER" id="PTHR47642:SF7">
    <property type="entry name" value="ATP-DEPENDENT DNA HELICASE PIF1"/>
    <property type="match status" value="1"/>
</dbReference>
<keyword evidence="5" id="KW-0479">Metal-binding</keyword>
<keyword evidence="9" id="KW-0547">Nucleotide-binding</keyword>
<evidence type="ECO:0000256" key="4">
    <source>
        <dbReference type="ARBA" id="ARBA00022722"/>
    </source>
</evidence>
<evidence type="ECO:0000256" key="3">
    <source>
        <dbReference type="ARBA" id="ARBA00005300"/>
    </source>
</evidence>
<dbReference type="InterPro" id="IPR011320">
    <property type="entry name" value="RNase_H1_N"/>
</dbReference>
<comment type="similarity">
    <text evidence="3">Belongs to the RNase H family.</text>
</comment>
<evidence type="ECO:0000256" key="8">
    <source>
        <dbReference type="ARBA" id="ARBA00022842"/>
    </source>
</evidence>
<dbReference type="FunCoup" id="A0A2P6N6Y4">
    <property type="interactions" value="312"/>
</dbReference>
<evidence type="ECO:0000313" key="14">
    <source>
        <dbReference type="EMBL" id="PRP79697.1"/>
    </source>
</evidence>
<organism evidence="14 15">
    <name type="scientific">Planoprotostelium fungivorum</name>
    <dbReference type="NCBI Taxonomy" id="1890364"/>
    <lineage>
        <taxon>Eukaryota</taxon>
        <taxon>Amoebozoa</taxon>
        <taxon>Evosea</taxon>
        <taxon>Variosea</taxon>
        <taxon>Cavosteliida</taxon>
        <taxon>Cavosteliaceae</taxon>
        <taxon>Planoprotostelium</taxon>
    </lineage>
</organism>
<evidence type="ECO:0000256" key="6">
    <source>
        <dbReference type="ARBA" id="ARBA00022759"/>
    </source>
</evidence>
<dbReference type="InterPro" id="IPR027417">
    <property type="entry name" value="P-loop_NTPase"/>
</dbReference>
<dbReference type="InterPro" id="IPR037056">
    <property type="entry name" value="RNase_H1_N_sf"/>
</dbReference>
<comment type="function">
    <text evidence="2">Endonuclease that specifically degrades the RNA of RNA-DNA hybrids.</text>
</comment>
<dbReference type="GO" id="GO:0046872">
    <property type="term" value="F:metal ion binding"/>
    <property type="evidence" value="ECO:0007669"/>
    <property type="project" value="UniProtKB-KW"/>
</dbReference>
<evidence type="ECO:0000256" key="7">
    <source>
        <dbReference type="ARBA" id="ARBA00022801"/>
    </source>
</evidence>
<evidence type="ECO:0000259" key="11">
    <source>
        <dbReference type="Pfam" id="PF01693"/>
    </source>
</evidence>
<dbReference type="CDD" id="cd18809">
    <property type="entry name" value="SF1_C_RecD"/>
    <property type="match status" value="1"/>
</dbReference>
<dbReference type="Pfam" id="PF21530">
    <property type="entry name" value="Pif1_2B_dom"/>
    <property type="match status" value="1"/>
</dbReference>
<evidence type="ECO:0000259" key="12">
    <source>
        <dbReference type="Pfam" id="PF05970"/>
    </source>
</evidence>
<dbReference type="Pfam" id="PF05970">
    <property type="entry name" value="PIF1"/>
    <property type="match status" value="1"/>
</dbReference>